<dbReference type="SUPFAM" id="SSF144091">
    <property type="entry name" value="Rhomboid-like"/>
    <property type="match status" value="1"/>
</dbReference>
<dbReference type="EMBL" id="LR699553">
    <property type="protein sequence ID" value="VVD27581.1"/>
    <property type="molecule type" value="Genomic_DNA"/>
</dbReference>
<feature type="transmembrane region" description="Helical" evidence="5">
    <location>
        <begin position="178"/>
        <end position="196"/>
    </location>
</feature>
<evidence type="ECO:0000256" key="2">
    <source>
        <dbReference type="ARBA" id="ARBA00022692"/>
    </source>
</evidence>
<reference evidence="7 8" key="1">
    <citation type="submission" date="2019-08" db="EMBL/GenBank/DDBJ databases">
        <authorList>
            <person name="Herpell B J."/>
        </authorList>
    </citation>
    <scope>NUCLEOTIDE SEQUENCE [LARGE SCALE GENOMIC DNA]</scope>
    <source>
        <strain evidence="8">Msb3</strain>
    </source>
</reference>
<keyword evidence="7" id="KW-0645">Protease</keyword>
<proteinExistence type="predicted"/>
<dbReference type="InterPro" id="IPR022764">
    <property type="entry name" value="Peptidase_S54_rhomboid_dom"/>
</dbReference>
<dbReference type="AlphaFoldDB" id="A0A5Q4Z8E1"/>
<feature type="transmembrane region" description="Helical" evidence="5">
    <location>
        <begin position="101"/>
        <end position="119"/>
    </location>
</feature>
<dbReference type="KEGG" id="pdio:PDMSB3_1119"/>
<protein>
    <submittedName>
        <fullName evidence="7">Membrane associated serine protease, rhomboid family</fullName>
    </submittedName>
</protein>
<evidence type="ECO:0000256" key="4">
    <source>
        <dbReference type="ARBA" id="ARBA00023136"/>
    </source>
</evidence>
<evidence type="ECO:0000256" key="1">
    <source>
        <dbReference type="ARBA" id="ARBA00004141"/>
    </source>
</evidence>
<evidence type="ECO:0000256" key="3">
    <source>
        <dbReference type="ARBA" id="ARBA00022989"/>
    </source>
</evidence>
<dbReference type="GO" id="GO:0004252">
    <property type="term" value="F:serine-type endopeptidase activity"/>
    <property type="evidence" value="ECO:0007669"/>
    <property type="project" value="InterPro"/>
</dbReference>
<dbReference type="InterPro" id="IPR035952">
    <property type="entry name" value="Rhomboid-like_sf"/>
</dbReference>
<dbReference type="Pfam" id="PF01694">
    <property type="entry name" value="Rhomboid"/>
    <property type="match status" value="1"/>
</dbReference>
<evidence type="ECO:0000313" key="7">
    <source>
        <dbReference type="EMBL" id="VVD27581.1"/>
    </source>
</evidence>
<keyword evidence="3 5" id="KW-1133">Transmembrane helix</keyword>
<evidence type="ECO:0000256" key="5">
    <source>
        <dbReference type="SAM" id="Phobius"/>
    </source>
</evidence>
<keyword evidence="4 5" id="KW-0472">Membrane</keyword>
<evidence type="ECO:0000313" key="8">
    <source>
        <dbReference type="Proteomes" id="UP000325811"/>
    </source>
</evidence>
<evidence type="ECO:0000259" key="6">
    <source>
        <dbReference type="Pfam" id="PF01694"/>
    </source>
</evidence>
<feature type="transmembrane region" description="Helical" evidence="5">
    <location>
        <begin position="125"/>
        <end position="142"/>
    </location>
</feature>
<feature type="transmembrane region" description="Helical" evidence="5">
    <location>
        <begin position="68"/>
        <end position="94"/>
    </location>
</feature>
<name>A0A5Q4Z8E1_9BURK</name>
<dbReference type="GO" id="GO:0016020">
    <property type="term" value="C:membrane"/>
    <property type="evidence" value="ECO:0007669"/>
    <property type="project" value="UniProtKB-SubCell"/>
</dbReference>
<keyword evidence="7" id="KW-0378">Hydrolase</keyword>
<keyword evidence="2 5" id="KW-0812">Transmembrane</keyword>
<sequence>MSQPSASTTPSRAAGSFVDQLKARVALLALFVGSMWATFFLSVLMPFLHLNRHGVVSRTLGGLQGILFAPWLHAGLWHIAANTGGLLVLGWLAMWPRITNFWQATVGAMLGAGLCAWLLGAPYSVHIGASGLMFGYAGYLVARGFYTRGILSILIALFVVSSYGLSMLLGALPLYPDVSWQSHLGGAIGGIIAARLSRLSRQTLRLQA</sequence>
<gene>
    <name evidence="7" type="ORF">PDMSB3_1119</name>
</gene>
<dbReference type="GO" id="GO:0006508">
    <property type="term" value="P:proteolysis"/>
    <property type="evidence" value="ECO:0007669"/>
    <property type="project" value="UniProtKB-KW"/>
</dbReference>
<dbReference type="Gene3D" id="1.20.1540.10">
    <property type="entry name" value="Rhomboid-like"/>
    <property type="match status" value="1"/>
</dbReference>
<keyword evidence="8" id="KW-1185">Reference proteome</keyword>
<organism evidence="7 8">
    <name type="scientific">Paraburkholderia dioscoreae</name>
    <dbReference type="NCBI Taxonomy" id="2604047"/>
    <lineage>
        <taxon>Bacteria</taxon>
        <taxon>Pseudomonadati</taxon>
        <taxon>Pseudomonadota</taxon>
        <taxon>Betaproteobacteria</taxon>
        <taxon>Burkholderiales</taxon>
        <taxon>Burkholderiaceae</taxon>
        <taxon>Paraburkholderia</taxon>
    </lineage>
</organism>
<feature type="transmembrane region" description="Helical" evidence="5">
    <location>
        <begin position="149"/>
        <end position="172"/>
    </location>
</feature>
<comment type="subcellular location">
    <subcellularLocation>
        <location evidence="1">Membrane</location>
        <topology evidence="1">Multi-pass membrane protein</topology>
    </subcellularLocation>
</comment>
<accession>A0A5Q4Z8E1</accession>
<feature type="transmembrane region" description="Helical" evidence="5">
    <location>
        <begin position="25"/>
        <end position="48"/>
    </location>
</feature>
<dbReference type="Proteomes" id="UP000325811">
    <property type="component" value="Chromosome I"/>
</dbReference>
<feature type="domain" description="Peptidase S54 rhomboid" evidence="6">
    <location>
        <begin position="65"/>
        <end position="195"/>
    </location>
</feature>
<dbReference type="RefSeq" id="WP_165185294.1">
    <property type="nucleotide sequence ID" value="NZ_LR699553.1"/>
</dbReference>